<proteinExistence type="predicted"/>
<organism evidence="1 2">
    <name type="scientific">Thelephora ganbajun</name>
    <name type="common">Ganba fungus</name>
    <dbReference type="NCBI Taxonomy" id="370292"/>
    <lineage>
        <taxon>Eukaryota</taxon>
        <taxon>Fungi</taxon>
        <taxon>Dikarya</taxon>
        <taxon>Basidiomycota</taxon>
        <taxon>Agaricomycotina</taxon>
        <taxon>Agaricomycetes</taxon>
        <taxon>Thelephorales</taxon>
        <taxon>Thelephoraceae</taxon>
        <taxon>Thelephora</taxon>
    </lineage>
</organism>
<gene>
    <name evidence="1" type="ORF">BDM02DRAFT_3101087</name>
</gene>
<reference evidence="1" key="1">
    <citation type="submission" date="2019-10" db="EMBL/GenBank/DDBJ databases">
        <authorList>
            <consortium name="DOE Joint Genome Institute"/>
            <person name="Kuo A."/>
            <person name="Miyauchi S."/>
            <person name="Kiss E."/>
            <person name="Drula E."/>
            <person name="Kohler A."/>
            <person name="Sanchez-Garcia M."/>
            <person name="Andreopoulos B."/>
            <person name="Barry K.W."/>
            <person name="Bonito G."/>
            <person name="Buee M."/>
            <person name="Carver A."/>
            <person name="Chen C."/>
            <person name="Cichocki N."/>
            <person name="Clum A."/>
            <person name="Culley D."/>
            <person name="Crous P.W."/>
            <person name="Fauchery L."/>
            <person name="Girlanda M."/>
            <person name="Hayes R."/>
            <person name="Keri Z."/>
            <person name="Labutti K."/>
            <person name="Lipzen A."/>
            <person name="Lombard V."/>
            <person name="Magnuson J."/>
            <person name="Maillard F."/>
            <person name="Morin E."/>
            <person name="Murat C."/>
            <person name="Nolan M."/>
            <person name="Ohm R."/>
            <person name="Pangilinan J."/>
            <person name="Pereira M."/>
            <person name="Perotto S."/>
            <person name="Peter M."/>
            <person name="Riley R."/>
            <person name="Sitrit Y."/>
            <person name="Stielow B."/>
            <person name="Szollosi G."/>
            <person name="Zifcakova L."/>
            <person name="Stursova M."/>
            <person name="Spatafora J.W."/>
            <person name="Tedersoo L."/>
            <person name="Vaario L.-M."/>
            <person name="Yamada A."/>
            <person name="Yan M."/>
            <person name="Wang P."/>
            <person name="Xu J."/>
            <person name="Bruns T."/>
            <person name="Baldrian P."/>
            <person name="Vilgalys R."/>
            <person name="Henrissat B."/>
            <person name="Grigoriev I.V."/>
            <person name="Hibbett D."/>
            <person name="Nagy L.G."/>
            <person name="Martin F.M."/>
        </authorList>
    </citation>
    <scope>NUCLEOTIDE SEQUENCE</scope>
    <source>
        <strain evidence="1">P2</strain>
    </source>
</reference>
<sequence length="236" mass="26451">MERQLSSLDLTHVLCKYDAGSHLSFGLALLTLSPILLMASYASLAVFTRELTVLVMWAGQLLCEASNYLLKHLLKQPRPNADLGDGYGFPSSHSQWMAYFSTFLICHVRFRHRFTPTGNKLADLLLRLTVVLGLIAWASGVAYSRYALGYHSASQVLWGVGIGITFGIVFYTLAELIPTRRPKSLLGTIRTWILTNGVSTWFRLRDGWLVWDDAGRELEWQAWQRALVVAGGTKSE</sequence>
<accession>A0ACB6Z7K0</accession>
<evidence type="ECO:0000313" key="1">
    <source>
        <dbReference type="EMBL" id="KAF9645596.1"/>
    </source>
</evidence>
<keyword evidence="2" id="KW-1185">Reference proteome</keyword>
<dbReference type="Proteomes" id="UP000886501">
    <property type="component" value="Unassembled WGS sequence"/>
</dbReference>
<name>A0ACB6Z7K0_THEGA</name>
<protein>
    <submittedName>
        <fullName evidence="1">PAP2-domain-containing protein</fullName>
    </submittedName>
</protein>
<dbReference type="EMBL" id="MU118084">
    <property type="protein sequence ID" value="KAF9645596.1"/>
    <property type="molecule type" value="Genomic_DNA"/>
</dbReference>
<reference evidence="1" key="2">
    <citation type="journal article" date="2020" name="Nat. Commun.">
        <title>Large-scale genome sequencing of mycorrhizal fungi provides insights into the early evolution of symbiotic traits.</title>
        <authorList>
            <person name="Miyauchi S."/>
            <person name="Kiss E."/>
            <person name="Kuo A."/>
            <person name="Drula E."/>
            <person name="Kohler A."/>
            <person name="Sanchez-Garcia M."/>
            <person name="Morin E."/>
            <person name="Andreopoulos B."/>
            <person name="Barry K.W."/>
            <person name="Bonito G."/>
            <person name="Buee M."/>
            <person name="Carver A."/>
            <person name="Chen C."/>
            <person name="Cichocki N."/>
            <person name="Clum A."/>
            <person name="Culley D."/>
            <person name="Crous P.W."/>
            <person name="Fauchery L."/>
            <person name="Girlanda M."/>
            <person name="Hayes R.D."/>
            <person name="Keri Z."/>
            <person name="LaButti K."/>
            <person name="Lipzen A."/>
            <person name="Lombard V."/>
            <person name="Magnuson J."/>
            <person name="Maillard F."/>
            <person name="Murat C."/>
            <person name="Nolan M."/>
            <person name="Ohm R.A."/>
            <person name="Pangilinan J."/>
            <person name="Pereira M.F."/>
            <person name="Perotto S."/>
            <person name="Peter M."/>
            <person name="Pfister S."/>
            <person name="Riley R."/>
            <person name="Sitrit Y."/>
            <person name="Stielow J.B."/>
            <person name="Szollosi G."/>
            <person name="Zifcakova L."/>
            <person name="Stursova M."/>
            <person name="Spatafora J.W."/>
            <person name="Tedersoo L."/>
            <person name="Vaario L.M."/>
            <person name="Yamada A."/>
            <person name="Yan M."/>
            <person name="Wang P."/>
            <person name="Xu J."/>
            <person name="Bruns T."/>
            <person name="Baldrian P."/>
            <person name="Vilgalys R."/>
            <person name="Dunand C."/>
            <person name="Henrissat B."/>
            <person name="Grigoriev I.V."/>
            <person name="Hibbett D."/>
            <person name="Nagy L.G."/>
            <person name="Martin F.M."/>
        </authorList>
    </citation>
    <scope>NUCLEOTIDE SEQUENCE</scope>
    <source>
        <strain evidence="1">P2</strain>
    </source>
</reference>
<comment type="caution">
    <text evidence="1">The sequence shown here is derived from an EMBL/GenBank/DDBJ whole genome shotgun (WGS) entry which is preliminary data.</text>
</comment>
<evidence type="ECO:0000313" key="2">
    <source>
        <dbReference type="Proteomes" id="UP000886501"/>
    </source>
</evidence>